<reference evidence="2 3" key="1">
    <citation type="submission" date="2018-05" db="EMBL/GenBank/DDBJ databases">
        <title>Draft genome of Methanospirillum stamsii Pt1.</title>
        <authorList>
            <person name="Dueholm M.S."/>
            <person name="Nielsen P.H."/>
            <person name="Bakmann L.F."/>
            <person name="Otzen D.E."/>
        </authorList>
    </citation>
    <scope>NUCLEOTIDE SEQUENCE [LARGE SCALE GENOMIC DNA]</scope>
    <source>
        <strain evidence="2 3">Pt1</strain>
    </source>
</reference>
<proteinExistence type="predicted"/>
<evidence type="ECO:0000256" key="1">
    <source>
        <dbReference type="SAM" id="Phobius"/>
    </source>
</evidence>
<keyword evidence="1" id="KW-1133">Transmembrane helix</keyword>
<protein>
    <submittedName>
        <fullName evidence="2">Uncharacterized protein</fullName>
    </submittedName>
</protein>
<feature type="transmembrane region" description="Helical" evidence="1">
    <location>
        <begin position="66"/>
        <end position="87"/>
    </location>
</feature>
<feature type="transmembrane region" description="Helical" evidence="1">
    <location>
        <begin position="28"/>
        <end position="46"/>
    </location>
</feature>
<dbReference type="GeneID" id="97610998"/>
<keyword evidence="3" id="KW-1185">Reference proteome</keyword>
<comment type="caution">
    <text evidence="2">The sequence shown here is derived from an EMBL/GenBank/DDBJ whole genome shotgun (WGS) entry which is preliminary data.</text>
</comment>
<feature type="transmembrane region" description="Helical" evidence="1">
    <location>
        <begin position="122"/>
        <end position="143"/>
    </location>
</feature>
<organism evidence="2 3">
    <name type="scientific">Methanospirillum stamsii</name>
    <dbReference type="NCBI Taxonomy" id="1277351"/>
    <lineage>
        <taxon>Archaea</taxon>
        <taxon>Methanobacteriati</taxon>
        <taxon>Methanobacteriota</taxon>
        <taxon>Stenosarchaea group</taxon>
        <taxon>Methanomicrobia</taxon>
        <taxon>Methanomicrobiales</taxon>
        <taxon>Methanospirillaceae</taxon>
        <taxon>Methanospirillum</taxon>
    </lineage>
</organism>
<dbReference type="EMBL" id="QGMZ01000030">
    <property type="protein sequence ID" value="PWR71756.1"/>
    <property type="molecule type" value="Genomic_DNA"/>
</dbReference>
<dbReference type="RefSeq" id="WP_109941652.1">
    <property type="nucleotide sequence ID" value="NZ_CP176366.1"/>
</dbReference>
<accession>A0A2V2N205</accession>
<gene>
    <name evidence="2" type="ORF">DLD82_13480</name>
</gene>
<sequence length="156" mass="18095">MNLLFKEISLIALTVLSLTGSMILSRNIWFIYPLLIIFSLFIWNISRNAPHYRTILFLFIIFDSYVSYYSSPFLSILIIWSGVMLFAIQENLIVTKMDIRIIVILLGMIALTGIIIMHTNRILYPSLFVLGLSAGIIFLSIIFHYRIQKRYSGEYS</sequence>
<keyword evidence="1" id="KW-0812">Transmembrane</keyword>
<dbReference type="AlphaFoldDB" id="A0A2V2N205"/>
<evidence type="ECO:0000313" key="2">
    <source>
        <dbReference type="EMBL" id="PWR71756.1"/>
    </source>
</evidence>
<name>A0A2V2N205_9EURY</name>
<evidence type="ECO:0000313" key="3">
    <source>
        <dbReference type="Proteomes" id="UP000245934"/>
    </source>
</evidence>
<dbReference type="Proteomes" id="UP000245934">
    <property type="component" value="Unassembled WGS sequence"/>
</dbReference>
<keyword evidence="1" id="KW-0472">Membrane</keyword>
<feature type="transmembrane region" description="Helical" evidence="1">
    <location>
        <begin position="99"/>
        <end position="116"/>
    </location>
</feature>